<evidence type="ECO:0000313" key="3">
    <source>
        <dbReference type="Proteomes" id="UP000184172"/>
    </source>
</evidence>
<evidence type="ECO:0000256" key="1">
    <source>
        <dbReference type="SAM" id="Phobius"/>
    </source>
</evidence>
<accession>A0A1M6L3J6</accession>
<sequence length="516" mass="58592">MKKPLRTLSYALLSAGFVAIIIIFTTNLIIENKLKNYVKTALPENLDALYESLSVNVLNGSVSLGSPSLTIRNQKDSIKHTFINAEKLKISGISYWSYLINNEIKLDEIFIEDPEIKFYKDRKKSDKDSISQKSLELDKPIYLDLLKIDKAKISIYEAGKDSIKLSTKKLFIKAGEITVNNNTLKQKIPFKYENIEAIGDTVFVKASDFENLTIANFSLKNNNAIFNTLEFKTKYSKAKLTEIIKVERDHYNLALKSLSVNYFDFGYTNDKLFTKSGEIVLNSPTLHIFRDKLAPDDLSEKPLYSKSLRELPFQLTVDSIKVNNGYLEYEEKVNKDNNGGSINFKDLNATFLNVSNTYKSPIKTELNINALFMGNTPYTTKWTFDVQDPSDSFLFAGRLGVLEAEKMNSFTEPNLKVKLEGKVDKAFFTIDGNHSTSKTNMKINYSNFKISVLKSNGEKKDKFLSTIVNVFVSKNSDKKDSQFKEGSAEATRDKTKSIFNFIWISVKNALQKCVTI</sequence>
<evidence type="ECO:0008006" key="4">
    <source>
        <dbReference type="Google" id="ProtNLM"/>
    </source>
</evidence>
<dbReference type="RefSeq" id="WP_073220084.1">
    <property type="nucleotide sequence ID" value="NZ_FNNS01000021.1"/>
</dbReference>
<dbReference type="STRING" id="797419.SAMN05216556_12151"/>
<evidence type="ECO:0000313" key="2">
    <source>
        <dbReference type="EMBL" id="SHJ65752.1"/>
    </source>
</evidence>
<keyword evidence="3" id="KW-1185">Reference proteome</keyword>
<dbReference type="EMBL" id="FQYV01000022">
    <property type="protein sequence ID" value="SHJ65752.1"/>
    <property type="molecule type" value="Genomic_DNA"/>
</dbReference>
<name>A0A1M6L3J6_9FLAO</name>
<keyword evidence="1" id="KW-0472">Membrane</keyword>
<protein>
    <recommendedName>
        <fullName evidence="4">DUF748 domain-containing protein</fullName>
    </recommendedName>
</protein>
<proteinExistence type="predicted"/>
<feature type="transmembrane region" description="Helical" evidence="1">
    <location>
        <begin position="7"/>
        <end position="30"/>
    </location>
</feature>
<keyword evidence="1" id="KW-0812">Transmembrane</keyword>
<reference evidence="3" key="1">
    <citation type="submission" date="2016-11" db="EMBL/GenBank/DDBJ databases">
        <authorList>
            <person name="Varghese N."/>
            <person name="Submissions S."/>
        </authorList>
    </citation>
    <scope>NUCLEOTIDE SEQUENCE [LARGE SCALE GENOMIC DNA]</scope>
    <source>
        <strain evidence="3">DSM 26349</strain>
    </source>
</reference>
<keyword evidence="1" id="KW-1133">Transmembrane helix</keyword>
<organism evidence="2 3">
    <name type="scientific">Aequorivita viscosa</name>
    <dbReference type="NCBI Taxonomy" id="797419"/>
    <lineage>
        <taxon>Bacteria</taxon>
        <taxon>Pseudomonadati</taxon>
        <taxon>Bacteroidota</taxon>
        <taxon>Flavobacteriia</taxon>
        <taxon>Flavobacteriales</taxon>
        <taxon>Flavobacteriaceae</taxon>
        <taxon>Aequorivita</taxon>
    </lineage>
</organism>
<dbReference type="OrthoDB" id="1412480at2"/>
<gene>
    <name evidence="2" type="ORF">SAMN04487908_12216</name>
</gene>
<dbReference type="Proteomes" id="UP000184172">
    <property type="component" value="Unassembled WGS sequence"/>
</dbReference>
<dbReference type="AlphaFoldDB" id="A0A1M6L3J6"/>